<evidence type="ECO:0000313" key="8">
    <source>
        <dbReference type="Proteomes" id="UP000813444"/>
    </source>
</evidence>
<dbReference type="Proteomes" id="UP000813444">
    <property type="component" value="Unassembled WGS sequence"/>
</dbReference>
<name>A0A8K0T9K1_9HYPO</name>
<comment type="subunit">
    <text evidence="2">Monomer.</text>
</comment>
<comment type="caution">
    <text evidence="7">The sequence shown here is derived from an EMBL/GenBank/DDBJ whole genome shotgun (WGS) entry which is preliminary data.</text>
</comment>
<dbReference type="EMBL" id="JAGPNK010000001">
    <property type="protein sequence ID" value="KAH7329709.1"/>
    <property type="molecule type" value="Genomic_DNA"/>
</dbReference>
<dbReference type="SUPFAM" id="SSF50129">
    <property type="entry name" value="GroES-like"/>
    <property type="match status" value="1"/>
</dbReference>
<keyword evidence="3" id="KW-0547">Nucleotide-binding</keyword>
<evidence type="ECO:0000256" key="5">
    <source>
        <dbReference type="ARBA" id="ARBA00023002"/>
    </source>
</evidence>
<dbReference type="Gene3D" id="3.40.50.720">
    <property type="entry name" value="NAD(P)-binding Rossmann-like Domain"/>
    <property type="match status" value="1"/>
</dbReference>
<reference evidence="7" key="1">
    <citation type="journal article" date="2021" name="Nat. Commun.">
        <title>Genetic determinants of endophytism in the Arabidopsis root mycobiome.</title>
        <authorList>
            <person name="Mesny F."/>
            <person name="Miyauchi S."/>
            <person name="Thiergart T."/>
            <person name="Pickel B."/>
            <person name="Atanasova L."/>
            <person name="Karlsson M."/>
            <person name="Huettel B."/>
            <person name="Barry K.W."/>
            <person name="Haridas S."/>
            <person name="Chen C."/>
            <person name="Bauer D."/>
            <person name="Andreopoulos W."/>
            <person name="Pangilinan J."/>
            <person name="LaButti K."/>
            <person name="Riley R."/>
            <person name="Lipzen A."/>
            <person name="Clum A."/>
            <person name="Drula E."/>
            <person name="Henrissat B."/>
            <person name="Kohler A."/>
            <person name="Grigoriev I.V."/>
            <person name="Martin F.M."/>
            <person name="Hacquard S."/>
        </authorList>
    </citation>
    <scope>NUCLEOTIDE SEQUENCE</scope>
    <source>
        <strain evidence="7">MPI-CAGE-CH-0235</strain>
    </source>
</reference>
<dbReference type="SUPFAM" id="SSF51735">
    <property type="entry name" value="NAD(P)-binding Rossmann-fold domains"/>
    <property type="match status" value="1"/>
</dbReference>
<keyword evidence="4" id="KW-0521">NADP</keyword>
<dbReference type="GO" id="GO:0000166">
    <property type="term" value="F:nucleotide binding"/>
    <property type="evidence" value="ECO:0007669"/>
    <property type="project" value="UniProtKB-KW"/>
</dbReference>
<dbReference type="AlphaFoldDB" id="A0A8K0T9K1"/>
<dbReference type="InterPro" id="IPR011032">
    <property type="entry name" value="GroES-like_sf"/>
</dbReference>
<keyword evidence="8" id="KW-1185">Reference proteome</keyword>
<dbReference type="Gene3D" id="3.90.180.10">
    <property type="entry name" value="Medium-chain alcohol dehydrogenases, catalytic domain"/>
    <property type="match status" value="1"/>
</dbReference>
<dbReference type="GO" id="GO:0016651">
    <property type="term" value="F:oxidoreductase activity, acting on NAD(P)H"/>
    <property type="evidence" value="ECO:0007669"/>
    <property type="project" value="InterPro"/>
</dbReference>
<dbReference type="Pfam" id="PF08240">
    <property type="entry name" value="ADH_N"/>
    <property type="match status" value="1"/>
</dbReference>
<dbReference type="CDD" id="cd08249">
    <property type="entry name" value="enoyl_reductase_like"/>
    <property type="match status" value="1"/>
</dbReference>
<evidence type="ECO:0000256" key="4">
    <source>
        <dbReference type="ARBA" id="ARBA00022857"/>
    </source>
</evidence>
<dbReference type="InterPro" id="IPR020843">
    <property type="entry name" value="ER"/>
</dbReference>
<dbReference type="PANTHER" id="PTHR45348:SF1">
    <property type="entry name" value="TRANS-ENOYL REDUCTASE STHE"/>
    <property type="match status" value="1"/>
</dbReference>
<dbReference type="InterPro" id="IPR036291">
    <property type="entry name" value="NAD(P)-bd_dom_sf"/>
</dbReference>
<comment type="similarity">
    <text evidence="1">Belongs to the zinc-containing alcohol dehydrogenase family.</text>
</comment>
<dbReference type="InterPro" id="IPR013149">
    <property type="entry name" value="ADH-like_C"/>
</dbReference>
<proteinExistence type="inferred from homology"/>
<evidence type="ECO:0000256" key="3">
    <source>
        <dbReference type="ARBA" id="ARBA00022741"/>
    </source>
</evidence>
<dbReference type="OrthoDB" id="48317at2759"/>
<organism evidence="7 8">
    <name type="scientific">Stachybotrys elegans</name>
    <dbReference type="NCBI Taxonomy" id="80388"/>
    <lineage>
        <taxon>Eukaryota</taxon>
        <taxon>Fungi</taxon>
        <taxon>Dikarya</taxon>
        <taxon>Ascomycota</taxon>
        <taxon>Pezizomycotina</taxon>
        <taxon>Sordariomycetes</taxon>
        <taxon>Hypocreomycetidae</taxon>
        <taxon>Hypocreales</taxon>
        <taxon>Stachybotryaceae</taxon>
        <taxon>Stachybotrys</taxon>
    </lineage>
</organism>
<sequence length="359" mass="38425">MAAQHMSCLVQTPGGTEPAISHTQPIPIPKEPYDVLVRVHAVALNPTDFKIPEYHPVPGAILGCDFMGTVVAAGSAVQDAPPGTRICGAVHGSNPGNPSSGAFAEYLVVDSRVVLRVPQTWSDFQAAALGAVGWATMALTIEEILQLPGRPSSPAPPRSDGNPTPVLVFGGATASGTMACQLLSCSGYDPIVTASPASAALVKEYGAVKVVSYSSPTCGDTIRDATNGTLRHAIDCITNPESVRCCFTALGRIGARYACLDYALPEWRTRKSVKVDMPITYAMFGNEVQLKGIYHRDADPRKLDIAMRWCKEVQSLVDQGRLRCHPVREVPGKWQGIIQGLNMLKNGQVRREKLVVRIA</sequence>
<protein>
    <submittedName>
        <fullName evidence="7">Alcohol dehydrogenase GroES-like domain-containing protein</fullName>
    </submittedName>
</protein>
<accession>A0A8K0T9K1</accession>
<gene>
    <name evidence="7" type="ORF">B0I35DRAFT_448690</name>
</gene>
<dbReference type="InterPro" id="IPR013154">
    <property type="entry name" value="ADH-like_N"/>
</dbReference>
<evidence type="ECO:0000256" key="1">
    <source>
        <dbReference type="ARBA" id="ARBA00008072"/>
    </source>
</evidence>
<keyword evidence="5" id="KW-0560">Oxidoreductase</keyword>
<dbReference type="Pfam" id="PF00107">
    <property type="entry name" value="ADH_zinc_N"/>
    <property type="match status" value="1"/>
</dbReference>
<evidence type="ECO:0000313" key="7">
    <source>
        <dbReference type="EMBL" id="KAH7329709.1"/>
    </source>
</evidence>
<evidence type="ECO:0000259" key="6">
    <source>
        <dbReference type="SMART" id="SM00829"/>
    </source>
</evidence>
<dbReference type="PANTHER" id="PTHR45348">
    <property type="entry name" value="HYPOTHETICAL OXIDOREDUCTASE (EUROFUNG)"/>
    <property type="match status" value="1"/>
</dbReference>
<dbReference type="SMART" id="SM00829">
    <property type="entry name" value="PKS_ER"/>
    <property type="match status" value="1"/>
</dbReference>
<feature type="domain" description="Enoyl reductase (ER)" evidence="6">
    <location>
        <begin position="15"/>
        <end position="356"/>
    </location>
</feature>
<dbReference type="InterPro" id="IPR047122">
    <property type="entry name" value="Trans-enoyl_RdTase-like"/>
</dbReference>
<evidence type="ECO:0000256" key="2">
    <source>
        <dbReference type="ARBA" id="ARBA00011245"/>
    </source>
</evidence>